<gene>
    <name evidence="2" type="ORF">NWE73_02620</name>
</gene>
<protein>
    <submittedName>
        <fullName evidence="2">Rhodanese-like domain-containing protein</fullName>
    </submittedName>
</protein>
<dbReference type="RefSeq" id="WP_277576714.1">
    <property type="nucleotide sequence ID" value="NZ_JANRMI010000001.1"/>
</dbReference>
<dbReference type="PANTHER" id="PTHR43031:SF1">
    <property type="entry name" value="PYRIDINE NUCLEOTIDE-DISULPHIDE OXIDOREDUCTASE"/>
    <property type="match status" value="1"/>
</dbReference>
<dbReference type="CDD" id="cd00158">
    <property type="entry name" value="RHOD"/>
    <property type="match status" value="1"/>
</dbReference>
<dbReference type="PROSITE" id="PS50206">
    <property type="entry name" value="RHODANESE_3"/>
    <property type="match status" value="1"/>
</dbReference>
<dbReference type="InterPro" id="IPR036873">
    <property type="entry name" value="Rhodanese-like_dom_sf"/>
</dbReference>
<dbReference type="InterPro" id="IPR050229">
    <property type="entry name" value="GlpE_sulfurtransferase"/>
</dbReference>
<evidence type="ECO:0000259" key="1">
    <source>
        <dbReference type="PROSITE" id="PS50206"/>
    </source>
</evidence>
<organism evidence="2 3">
    <name type="scientific">Bdellovibrio svalbardensis</name>
    <dbReference type="NCBI Taxonomy" id="2972972"/>
    <lineage>
        <taxon>Bacteria</taxon>
        <taxon>Pseudomonadati</taxon>
        <taxon>Bdellovibrionota</taxon>
        <taxon>Bdellovibrionia</taxon>
        <taxon>Bdellovibrionales</taxon>
        <taxon>Pseudobdellovibrionaceae</taxon>
        <taxon>Bdellovibrio</taxon>
    </lineage>
</organism>
<evidence type="ECO:0000313" key="2">
    <source>
        <dbReference type="EMBL" id="MDG0815238.1"/>
    </source>
</evidence>
<name>A0ABT6DJH8_9BACT</name>
<dbReference type="InterPro" id="IPR001763">
    <property type="entry name" value="Rhodanese-like_dom"/>
</dbReference>
<dbReference type="PANTHER" id="PTHR43031">
    <property type="entry name" value="FAD-DEPENDENT OXIDOREDUCTASE"/>
    <property type="match status" value="1"/>
</dbReference>
<dbReference type="SMART" id="SM00450">
    <property type="entry name" value="RHOD"/>
    <property type="match status" value="1"/>
</dbReference>
<keyword evidence="3" id="KW-1185">Reference proteome</keyword>
<accession>A0ABT6DJH8</accession>
<comment type="caution">
    <text evidence="2">The sequence shown here is derived from an EMBL/GenBank/DDBJ whole genome shotgun (WGS) entry which is preliminary data.</text>
</comment>
<dbReference type="Gene3D" id="3.40.250.10">
    <property type="entry name" value="Rhodanese-like domain"/>
    <property type="match status" value="1"/>
</dbReference>
<evidence type="ECO:0000313" key="3">
    <source>
        <dbReference type="Proteomes" id="UP001152321"/>
    </source>
</evidence>
<dbReference type="Pfam" id="PF00581">
    <property type="entry name" value="Rhodanese"/>
    <property type="match status" value="1"/>
</dbReference>
<dbReference type="SUPFAM" id="SSF52821">
    <property type="entry name" value="Rhodanese/Cell cycle control phosphatase"/>
    <property type="match status" value="1"/>
</dbReference>
<proteinExistence type="predicted"/>
<dbReference type="EMBL" id="JANRMI010000001">
    <property type="protein sequence ID" value="MDG0815238.1"/>
    <property type="molecule type" value="Genomic_DNA"/>
</dbReference>
<reference evidence="2" key="1">
    <citation type="submission" date="2022-08" db="EMBL/GenBank/DDBJ databases">
        <title>Novel Bdellovibrio Species Isolated from Svalbard: Designation Bdellovibrio svalbardensis.</title>
        <authorList>
            <person name="Mitchell R.J."/>
            <person name="Choi S.Y."/>
        </authorList>
    </citation>
    <scope>NUCLEOTIDE SEQUENCE</scope>
    <source>
        <strain evidence="2">PAP01</strain>
    </source>
</reference>
<sequence length="126" mass="13996">MTVKPMAFTTVEFETKTENPNYEGVFDIAPAELQQKMNQVKMIDVRQPDEFTGELGHVGGAELIVLDTLPSQIANLPKDQTIVFICRSGARSGNATAYALMNGFTNVYNMKGGMLLWNQLQLPVER</sequence>
<dbReference type="Proteomes" id="UP001152321">
    <property type="component" value="Unassembled WGS sequence"/>
</dbReference>
<feature type="domain" description="Rhodanese" evidence="1">
    <location>
        <begin position="36"/>
        <end position="126"/>
    </location>
</feature>